<dbReference type="InterPro" id="IPR049756">
    <property type="entry name" value="PlcA-like_dom"/>
</dbReference>
<name>U4LIA3_PYROM</name>
<dbReference type="STRING" id="1076935.U4LIA3"/>
<evidence type="ECO:0000313" key="3">
    <source>
        <dbReference type="Proteomes" id="UP000018144"/>
    </source>
</evidence>
<reference evidence="2 3" key="1">
    <citation type="journal article" date="2013" name="PLoS Genet.">
        <title>The genome and development-dependent transcriptomes of Pyronema confluens: a window into fungal evolution.</title>
        <authorList>
            <person name="Traeger S."/>
            <person name="Altegoer F."/>
            <person name="Freitag M."/>
            <person name="Gabaldon T."/>
            <person name="Kempken F."/>
            <person name="Kumar A."/>
            <person name="Marcet-Houben M."/>
            <person name="Poggeler S."/>
            <person name="Stajich J.E."/>
            <person name="Nowrousian M."/>
        </authorList>
    </citation>
    <scope>NUCLEOTIDE SEQUENCE [LARGE SCALE GENOMIC DNA]</scope>
    <source>
        <strain evidence="3">CBS 100304</strain>
        <tissue evidence="2">Vegetative mycelium</tissue>
    </source>
</reference>
<dbReference type="OrthoDB" id="4330301at2759"/>
<accession>U4LIA3</accession>
<proteinExistence type="predicted"/>
<sequence>MTTPFAAFAKAPAPTMFETFEHRTIGENLFLQTLDGAVSGKEYIVATIDGIELNIGQVLSLAGDFYTVPGNNTISDVNDADSTPPEKQTSSSEFPAKQRAKDAAETLRTNSGGYLKALMDFNKREAAAVKKALKEGIPAAIAYRDKLNGMPSNAEYTWATKGLYARIGWYNFDHFSPNSRQAYAACHSNAIEIAAEAGKNEQKLKEAYYMEAWALHFLTDAFSSGHLRVPRKELHDDNRARAWTGGPFEVPVWDIQARYMHDEDSACGLLVLNDEGREWIAYGDKEFFGGHNLVNRLHCERAAQASIDEVYAAFESETKIEDITSYQFMKLEPKACGRVNNHDPKEWNFNTYDNFAQLWTYSKNQEFHCRLDKDDHANFKYQQAHPGYEISPWPPGPSVPAGSIKYSSYREKGMYPPNLPISLSSGGFVQIQRIPDLNYAIHSANVFGPITLQLSGANAALKTFSLRNRTRQFLTLDTATQTMCWSKHFHPITGKTSFVLFSHDGKDTQPLEATGWSFTSDPASQDINFDELESSPLTLTRDFPTVSLVPKFKGPGLSAARYFLAPWSSAIDPDIITVTFIDAVTHQPRITVHRLLPDSARTKYVPFIDYLDTRAPKSLWSHVKFLSLGTEKRLLITCPIPMEDDIKLYMRCYSLSDAAKIVVTESTIALKGVRRDVVQLLTSDVLGEGKDQLVVTALGKVLIYRIDIDQEGKNKGLVFTLYTQTDSILAQALGAESDLIVKHALRAGSCMLTALWGESILRISITFVERKRMIQFLDSKKGGVGVLSRVMDELWDEKHFKSVRWYAAGDEAVVEVFGYYGMLGMRTFTKDENGVYHLTGLCGSLGQTNTTIDGGILEWGPSKGFEDVDYFKYNHELYESGYQMDSLARLRDLVLPGTFSSIISRSLP</sequence>
<protein>
    <recommendedName>
        <fullName evidence="4">Phospholipase C</fullName>
    </recommendedName>
</protein>
<dbReference type="CDD" id="cd22893">
    <property type="entry name" value="PlcA-like"/>
    <property type="match status" value="1"/>
</dbReference>
<dbReference type="AlphaFoldDB" id="U4LIA3"/>
<evidence type="ECO:0000256" key="1">
    <source>
        <dbReference type="SAM" id="MobiDB-lite"/>
    </source>
</evidence>
<dbReference type="Proteomes" id="UP000018144">
    <property type="component" value="Unassembled WGS sequence"/>
</dbReference>
<gene>
    <name evidence="2" type="ORF">PCON_11463</name>
</gene>
<organism evidence="2 3">
    <name type="scientific">Pyronema omphalodes (strain CBS 100304)</name>
    <name type="common">Pyronema confluens</name>
    <dbReference type="NCBI Taxonomy" id="1076935"/>
    <lineage>
        <taxon>Eukaryota</taxon>
        <taxon>Fungi</taxon>
        <taxon>Dikarya</taxon>
        <taxon>Ascomycota</taxon>
        <taxon>Pezizomycotina</taxon>
        <taxon>Pezizomycetes</taxon>
        <taxon>Pezizales</taxon>
        <taxon>Pyronemataceae</taxon>
        <taxon>Pyronema</taxon>
    </lineage>
</organism>
<keyword evidence="3" id="KW-1185">Reference proteome</keyword>
<evidence type="ECO:0008006" key="4">
    <source>
        <dbReference type="Google" id="ProtNLM"/>
    </source>
</evidence>
<dbReference type="eggNOG" id="ENOG502S3D3">
    <property type="taxonomic scope" value="Eukaryota"/>
</dbReference>
<dbReference type="EMBL" id="HF935650">
    <property type="protein sequence ID" value="CCX31819.1"/>
    <property type="molecule type" value="Genomic_DNA"/>
</dbReference>
<evidence type="ECO:0000313" key="2">
    <source>
        <dbReference type="EMBL" id="CCX31819.1"/>
    </source>
</evidence>
<feature type="region of interest" description="Disordered" evidence="1">
    <location>
        <begin position="76"/>
        <end position="103"/>
    </location>
</feature>